<organism evidence="1 2">
    <name type="scientific">Yersinia enterocolitica</name>
    <dbReference type="NCBI Taxonomy" id="630"/>
    <lineage>
        <taxon>Bacteria</taxon>
        <taxon>Pseudomonadati</taxon>
        <taxon>Pseudomonadota</taxon>
        <taxon>Gammaproteobacteria</taxon>
        <taxon>Enterobacterales</taxon>
        <taxon>Yersiniaceae</taxon>
        <taxon>Yersinia</taxon>
    </lineage>
</organism>
<protein>
    <submittedName>
        <fullName evidence="1">Uncharacterized protein</fullName>
    </submittedName>
</protein>
<dbReference type="Proteomes" id="UP001182355">
    <property type="component" value="Unassembled WGS sequence"/>
</dbReference>
<reference evidence="1" key="1">
    <citation type="submission" date="2023-02" db="EMBL/GenBank/DDBJ databases">
        <authorList>
            <person name="Ashton P.M."/>
            <person name="Dallman T."/>
            <person name="Nair S."/>
            <person name="De Pinna E."/>
            <person name="Peters T."/>
            <person name="Grant K."/>
        </authorList>
    </citation>
    <scope>NUCLEOTIDE SEQUENCE</scope>
    <source>
        <strain evidence="1">01103883</strain>
    </source>
</reference>
<dbReference type="EMBL" id="ABNAVX010000025">
    <property type="protein sequence ID" value="ELI8103842.1"/>
    <property type="molecule type" value="Genomic_DNA"/>
</dbReference>
<dbReference type="AlphaFoldDB" id="A0AAD2V2W5"/>
<proteinExistence type="predicted"/>
<accession>A0AAD2V2W5</accession>
<evidence type="ECO:0000313" key="2">
    <source>
        <dbReference type="Proteomes" id="UP001182355"/>
    </source>
</evidence>
<gene>
    <name evidence="1" type="ORF">RSF11_003583</name>
</gene>
<comment type="caution">
    <text evidence="1">The sequence shown here is derived from an EMBL/GenBank/DDBJ whole genome shotgun (WGS) entry which is preliminary data.</text>
</comment>
<name>A0AAD2V2W5_YEREN</name>
<sequence length="306" mass="35292">MIKIRKISKKDDLSSINNKNYDLFIYGEDIDERTSFVLNEVKIRPQINIKYNNIKYDLIIDKSSFKLNNAFDYFKNKELKSILIDTTSLDFPDLLYTLDAINKSSKEIEITLIYVEPEQYKKQKSMFEEDEEFILSDNKNSFSALPLFAISNQTNINIKSTLISFLGFENFRLGQVLEADDGANYSRLVALFSVPAYQAGWENKSLKKHTQYFKQLKTQLTLYPGNNPYEVEKVLSKIYKGCEKMVVVSLGTKPSAIGIITFLINNVRNNSLKKQLGAMYDYPIKTKNRSSGIGEIYIYELHSTTE</sequence>
<evidence type="ECO:0000313" key="1">
    <source>
        <dbReference type="EMBL" id="ELI8103842.1"/>
    </source>
</evidence>
<dbReference type="RefSeq" id="WP_050322371.1">
    <property type="nucleotide sequence ID" value="NZ_CTRB01000024.1"/>
</dbReference>